<dbReference type="AlphaFoldDB" id="A0A7G9R8F6"/>
<evidence type="ECO:0000256" key="1">
    <source>
        <dbReference type="SAM" id="MobiDB-lite"/>
    </source>
</evidence>
<dbReference type="Gene3D" id="3.40.50.12370">
    <property type="match status" value="1"/>
</dbReference>
<evidence type="ECO:0000313" key="4">
    <source>
        <dbReference type="Proteomes" id="UP000515947"/>
    </source>
</evidence>
<dbReference type="InterPro" id="IPR006016">
    <property type="entry name" value="UspA"/>
</dbReference>
<protein>
    <submittedName>
        <fullName evidence="3">Universal stress protein</fullName>
    </submittedName>
</protein>
<dbReference type="KEGG" id="nmes:H9L09_15280"/>
<evidence type="ECO:0000313" key="3">
    <source>
        <dbReference type="EMBL" id="QNN51881.1"/>
    </source>
</evidence>
<sequence length="154" mass="16044">MDQATIVVGIDGSLAAAEALRWAAWQSQLTGAPLVAVHAYTGDSGPASARADFHQAEEASVRAQATAWLRQALASADAVPYRTRLEIEEGPVREVLARHCAEAQLLVLGQPSRSPGRDAAQPADGRASDCPVVTVPSRGEDGTVQRHSGVAAVV</sequence>
<name>A0A7G9R8F6_9ACTN</name>
<organism evidence="3 4">
    <name type="scientific">Nocardioides mesophilus</name>
    <dbReference type="NCBI Taxonomy" id="433659"/>
    <lineage>
        <taxon>Bacteria</taxon>
        <taxon>Bacillati</taxon>
        <taxon>Actinomycetota</taxon>
        <taxon>Actinomycetes</taxon>
        <taxon>Propionibacteriales</taxon>
        <taxon>Nocardioidaceae</taxon>
        <taxon>Nocardioides</taxon>
    </lineage>
</organism>
<proteinExistence type="predicted"/>
<feature type="region of interest" description="Disordered" evidence="1">
    <location>
        <begin position="111"/>
        <end position="131"/>
    </location>
</feature>
<evidence type="ECO:0000259" key="2">
    <source>
        <dbReference type="Pfam" id="PF00582"/>
    </source>
</evidence>
<dbReference type="CDD" id="cd00293">
    <property type="entry name" value="USP-like"/>
    <property type="match status" value="1"/>
</dbReference>
<accession>A0A7G9R8F6</accession>
<gene>
    <name evidence="3" type="ORF">H9L09_15280</name>
</gene>
<dbReference type="SUPFAM" id="SSF52402">
    <property type="entry name" value="Adenine nucleotide alpha hydrolases-like"/>
    <property type="match status" value="1"/>
</dbReference>
<dbReference type="Proteomes" id="UP000515947">
    <property type="component" value="Chromosome"/>
</dbReference>
<reference evidence="3 4" key="1">
    <citation type="submission" date="2020-08" db="EMBL/GenBank/DDBJ databases">
        <title>Genome sequence of Nocardioides mesophilus KACC 16243T.</title>
        <authorList>
            <person name="Hyun D.-W."/>
            <person name="Bae J.-W."/>
        </authorList>
    </citation>
    <scope>NUCLEOTIDE SEQUENCE [LARGE SCALE GENOMIC DNA]</scope>
    <source>
        <strain evidence="3 4">KACC 16243</strain>
    </source>
</reference>
<dbReference type="EMBL" id="CP060713">
    <property type="protein sequence ID" value="QNN51881.1"/>
    <property type="molecule type" value="Genomic_DNA"/>
</dbReference>
<dbReference type="Pfam" id="PF00582">
    <property type="entry name" value="Usp"/>
    <property type="match status" value="1"/>
</dbReference>
<keyword evidence="4" id="KW-1185">Reference proteome</keyword>
<feature type="domain" description="UspA" evidence="2">
    <location>
        <begin position="5"/>
        <end position="117"/>
    </location>
</feature>
<dbReference type="RefSeq" id="WP_187577724.1">
    <property type="nucleotide sequence ID" value="NZ_CP060713.1"/>
</dbReference>